<keyword evidence="3" id="KW-1185">Reference proteome</keyword>
<name>A0A511NK06_9FLAO</name>
<dbReference type="RefSeq" id="WP_019976071.1">
    <property type="nucleotide sequence ID" value="NZ_BJXC01000025.1"/>
</dbReference>
<dbReference type="CDD" id="cd04301">
    <property type="entry name" value="NAT_SF"/>
    <property type="match status" value="1"/>
</dbReference>
<dbReference type="InterPro" id="IPR000182">
    <property type="entry name" value="GNAT_dom"/>
</dbReference>
<dbReference type="OrthoDB" id="893030at2"/>
<dbReference type="GeneID" id="84650707"/>
<keyword evidence="2" id="KW-0808">Transferase</keyword>
<dbReference type="Proteomes" id="UP000321245">
    <property type="component" value="Unassembled WGS sequence"/>
</dbReference>
<comment type="caution">
    <text evidence="2">The sequence shown here is derived from an EMBL/GenBank/DDBJ whole genome shotgun (WGS) entry which is preliminary data.</text>
</comment>
<organism evidence="2 3">
    <name type="scientific">Empedobacter brevis NBRC 14943 = ATCC 43319</name>
    <dbReference type="NCBI Taxonomy" id="1218108"/>
    <lineage>
        <taxon>Bacteria</taxon>
        <taxon>Pseudomonadati</taxon>
        <taxon>Bacteroidota</taxon>
        <taxon>Flavobacteriia</taxon>
        <taxon>Flavobacteriales</taxon>
        <taxon>Weeksellaceae</taxon>
        <taxon>Empedobacter</taxon>
    </lineage>
</organism>
<gene>
    <name evidence="2" type="ORF">EB1_29420</name>
</gene>
<evidence type="ECO:0000313" key="2">
    <source>
        <dbReference type="EMBL" id="GEM53152.1"/>
    </source>
</evidence>
<dbReference type="AlphaFoldDB" id="A0A511NK06"/>
<sequence length="151" mass="17377">MEIQFREITADNFYDVCLLTTNGNGIPTFDEEFICCNAVSIAESKYYPLLQTEAIYNGENLIGFILSGPYFKDDGNFWVLRYMIDHKYQGKGYGKKAFISFIEKIKNNRKINKIYIGLDPDNQRATSLYSSLGFRSTGEQKDGENLYILEL</sequence>
<dbReference type="STRING" id="1218108.GCA_000382425_02596"/>
<dbReference type="EMBL" id="BJXC01000025">
    <property type="protein sequence ID" value="GEM53152.1"/>
    <property type="molecule type" value="Genomic_DNA"/>
</dbReference>
<accession>A0A511NK06</accession>
<dbReference type="InterPro" id="IPR016181">
    <property type="entry name" value="Acyl_CoA_acyltransferase"/>
</dbReference>
<dbReference type="Gene3D" id="3.40.630.30">
    <property type="match status" value="1"/>
</dbReference>
<dbReference type="GO" id="GO:0016747">
    <property type="term" value="F:acyltransferase activity, transferring groups other than amino-acyl groups"/>
    <property type="evidence" value="ECO:0007669"/>
    <property type="project" value="InterPro"/>
</dbReference>
<dbReference type="PROSITE" id="PS51186">
    <property type="entry name" value="GNAT"/>
    <property type="match status" value="1"/>
</dbReference>
<feature type="domain" description="N-acetyltransferase" evidence="1">
    <location>
        <begin position="3"/>
        <end position="151"/>
    </location>
</feature>
<protein>
    <submittedName>
        <fullName evidence="2">Diamine N-acetyltransferase</fullName>
    </submittedName>
</protein>
<dbReference type="SUPFAM" id="SSF55729">
    <property type="entry name" value="Acyl-CoA N-acyltransferases (Nat)"/>
    <property type="match status" value="1"/>
</dbReference>
<evidence type="ECO:0000313" key="3">
    <source>
        <dbReference type="Proteomes" id="UP000321245"/>
    </source>
</evidence>
<evidence type="ECO:0000259" key="1">
    <source>
        <dbReference type="PROSITE" id="PS51186"/>
    </source>
</evidence>
<dbReference type="Pfam" id="PF00583">
    <property type="entry name" value="Acetyltransf_1"/>
    <property type="match status" value="1"/>
</dbReference>
<proteinExistence type="predicted"/>
<reference evidence="2 3" key="1">
    <citation type="submission" date="2019-07" db="EMBL/GenBank/DDBJ databases">
        <title>Whole genome shotgun sequence of Empedobacter brevis NBRC 14943.</title>
        <authorList>
            <person name="Hosoyama A."/>
            <person name="Uohara A."/>
            <person name="Ohji S."/>
            <person name="Ichikawa N."/>
        </authorList>
    </citation>
    <scope>NUCLEOTIDE SEQUENCE [LARGE SCALE GENOMIC DNA]</scope>
    <source>
        <strain evidence="2 3">NBRC 14943</strain>
    </source>
</reference>